<proteinExistence type="predicted"/>
<dbReference type="PRINTS" id="PR00038">
    <property type="entry name" value="HTHLUXR"/>
</dbReference>
<dbReference type="InterPro" id="IPR016032">
    <property type="entry name" value="Sig_transdc_resp-reg_C-effctor"/>
</dbReference>
<evidence type="ECO:0000313" key="5">
    <source>
        <dbReference type="EMBL" id="GBD10320.1"/>
    </source>
</evidence>
<protein>
    <submittedName>
        <fullName evidence="5">Transcriptional regulatory protein LiaR</fullName>
    </submittedName>
</protein>
<dbReference type="PROSITE" id="PS50043">
    <property type="entry name" value="HTH_LUXR_2"/>
    <property type="match status" value="1"/>
</dbReference>
<accession>A0A2H5YA79</accession>
<dbReference type="Gene3D" id="3.40.50.2300">
    <property type="match status" value="1"/>
</dbReference>
<evidence type="ECO:0000256" key="1">
    <source>
        <dbReference type="ARBA" id="ARBA00023015"/>
    </source>
</evidence>
<gene>
    <name evidence="5" type="primary">liaR</name>
    <name evidence="5" type="ORF">HRbin22_02588</name>
</gene>
<dbReference type="GO" id="GO:0006355">
    <property type="term" value="P:regulation of DNA-templated transcription"/>
    <property type="evidence" value="ECO:0007669"/>
    <property type="project" value="InterPro"/>
</dbReference>
<dbReference type="GO" id="GO:0003677">
    <property type="term" value="F:DNA binding"/>
    <property type="evidence" value="ECO:0007669"/>
    <property type="project" value="UniProtKB-KW"/>
</dbReference>
<name>A0A2H5YA79_9CHLR</name>
<feature type="domain" description="HTH luxR-type" evidence="4">
    <location>
        <begin position="138"/>
        <end position="203"/>
    </location>
</feature>
<evidence type="ECO:0000256" key="2">
    <source>
        <dbReference type="ARBA" id="ARBA00023125"/>
    </source>
</evidence>
<dbReference type="EMBL" id="BEHY01000159">
    <property type="protein sequence ID" value="GBD10320.1"/>
    <property type="molecule type" value="Genomic_DNA"/>
</dbReference>
<keyword evidence="1" id="KW-0805">Transcription regulation</keyword>
<dbReference type="PANTHER" id="PTHR44688:SF25">
    <property type="entry name" value="HTH LUXR-TYPE DOMAIN-CONTAINING PROTEIN"/>
    <property type="match status" value="1"/>
</dbReference>
<keyword evidence="3" id="KW-0804">Transcription</keyword>
<organism evidence="5 6">
    <name type="scientific">Candidatus Thermoflexus japonica</name>
    <dbReference type="NCBI Taxonomy" id="2035417"/>
    <lineage>
        <taxon>Bacteria</taxon>
        <taxon>Bacillati</taxon>
        <taxon>Chloroflexota</taxon>
        <taxon>Thermoflexia</taxon>
        <taxon>Thermoflexales</taxon>
        <taxon>Thermoflexaceae</taxon>
        <taxon>Thermoflexus</taxon>
    </lineage>
</organism>
<reference evidence="6" key="1">
    <citation type="submission" date="2017-09" db="EMBL/GenBank/DDBJ databases">
        <title>Metaegenomics of thermophilic ammonia-oxidizing enrichment culture.</title>
        <authorList>
            <person name="Kato S."/>
            <person name="Suzuki K."/>
        </authorList>
    </citation>
    <scope>NUCLEOTIDE SEQUENCE [LARGE SCALE GENOMIC DNA]</scope>
</reference>
<dbReference type="InterPro" id="IPR000792">
    <property type="entry name" value="Tscrpt_reg_LuxR_C"/>
</dbReference>
<dbReference type="SMART" id="SM00421">
    <property type="entry name" value="HTH_LUXR"/>
    <property type="match status" value="1"/>
</dbReference>
<dbReference type="Proteomes" id="UP000236642">
    <property type="component" value="Unassembled WGS sequence"/>
</dbReference>
<dbReference type="CDD" id="cd06170">
    <property type="entry name" value="LuxR_C_like"/>
    <property type="match status" value="1"/>
</dbReference>
<dbReference type="PROSITE" id="PS00622">
    <property type="entry name" value="HTH_LUXR_1"/>
    <property type="match status" value="1"/>
</dbReference>
<sequence length="207" mass="22019">MIGVAIVASVPALRAGLRALLEASGEIRVVEEASSPAELELPPEVEVVVAVLEPAAREAARRRWQTLGAERAVLFLVEGPEPVQMLSSLSLPVYGVLPLGAPPETLRAAVRALREGLIVLAPGLVGSSPLPRELPAAEEELMEPLTPREIEVLRLLSLGLANKEIAARLGISEHTVKFHLSAIYSKLGAANRAEAVRRGLQRGLIPL</sequence>
<dbReference type="SUPFAM" id="SSF46894">
    <property type="entry name" value="C-terminal effector domain of the bipartite response regulators"/>
    <property type="match status" value="1"/>
</dbReference>
<dbReference type="PANTHER" id="PTHR44688">
    <property type="entry name" value="DNA-BINDING TRANSCRIPTIONAL ACTIVATOR DEVR_DOSR"/>
    <property type="match status" value="1"/>
</dbReference>
<evidence type="ECO:0000256" key="3">
    <source>
        <dbReference type="ARBA" id="ARBA00023163"/>
    </source>
</evidence>
<dbReference type="Pfam" id="PF00196">
    <property type="entry name" value="GerE"/>
    <property type="match status" value="1"/>
</dbReference>
<keyword evidence="2" id="KW-0238">DNA-binding</keyword>
<dbReference type="AlphaFoldDB" id="A0A2H5YA79"/>
<evidence type="ECO:0000259" key="4">
    <source>
        <dbReference type="PROSITE" id="PS50043"/>
    </source>
</evidence>
<comment type="caution">
    <text evidence="5">The sequence shown here is derived from an EMBL/GenBank/DDBJ whole genome shotgun (WGS) entry which is preliminary data.</text>
</comment>
<evidence type="ECO:0000313" key="6">
    <source>
        <dbReference type="Proteomes" id="UP000236642"/>
    </source>
</evidence>